<dbReference type="InterPro" id="IPR012334">
    <property type="entry name" value="Pectin_lyas_fold"/>
</dbReference>
<dbReference type="AlphaFoldDB" id="A0A841APA3"/>
<organism evidence="1 2">
    <name type="scientific">Conyzicola lurida</name>
    <dbReference type="NCBI Taxonomy" id="1172621"/>
    <lineage>
        <taxon>Bacteria</taxon>
        <taxon>Bacillati</taxon>
        <taxon>Actinomycetota</taxon>
        <taxon>Actinomycetes</taxon>
        <taxon>Micrococcales</taxon>
        <taxon>Microbacteriaceae</taxon>
        <taxon>Conyzicola</taxon>
    </lineage>
</organism>
<dbReference type="InterPro" id="IPR006626">
    <property type="entry name" value="PbH1"/>
</dbReference>
<proteinExistence type="predicted"/>
<comment type="caution">
    <text evidence="1">The sequence shown here is derived from an EMBL/GenBank/DDBJ whole genome shotgun (WGS) entry which is preliminary data.</text>
</comment>
<dbReference type="SUPFAM" id="SSF51126">
    <property type="entry name" value="Pectin lyase-like"/>
    <property type="match status" value="1"/>
</dbReference>
<dbReference type="Gene3D" id="2.160.20.10">
    <property type="entry name" value="Single-stranded right-handed beta-helix, Pectin lyase-like"/>
    <property type="match status" value="1"/>
</dbReference>
<accession>A0A841APA3</accession>
<dbReference type="SMART" id="SM00710">
    <property type="entry name" value="PbH1"/>
    <property type="match status" value="6"/>
</dbReference>
<dbReference type="InterPro" id="IPR011050">
    <property type="entry name" value="Pectin_lyase_fold/virulence"/>
</dbReference>
<dbReference type="EMBL" id="JACHMJ010000001">
    <property type="protein sequence ID" value="MBB5843385.1"/>
    <property type="molecule type" value="Genomic_DNA"/>
</dbReference>
<protein>
    <recommendedName>
        <fullName evidence="3">Right handed beta helix domain-containing protein</fullName>
    </recommendedName>
</protein>
<evidence type="ECO:0000313" key="2">
    <source>
        <dbReference type="Proteomes" id="UP000536685"/>
    </source>
</evidence>
<dbReference type="Proteomes" id="UP000536685">
    <property type="component" value="Unassembled WGS sequence"/>
</dbReference>
<sequence>MFGNSGKGVLIAAAGLILAGGVTTALVVASPASGPTIGTPDDAVQTVSRVDGDCDSPTVTVSTKKQLTRALEDAAPGDVIALEPGTYSGRFTAETDGTADEPITLCGPEDAVLDGGGTRKGYVLHLDGVDHWVLSGFSVQNGQKGVMADATTNTLISGLHVSQTGDEAIHLRDFSTDNRVVGNTIRDTGLRKAKFGEGIYVGTAESNWCDISDCEPDASDRNLVEGNDIADTTSESIDLKEGTADGIVRGNTFDGSAITGADSWVDVKGNDWLIEGNTGANSPQDGFQTHEILDGWGTGNVFRDNEAAVDGPGFGYSLTPELDNVVECSNTATGAAEGTTNVECQD</sequence>
<evidence type="ECO:0008006" key="3">
    <source>
        <dbReference type="Google" id="ProtNLM"/>
    </source>
</evidence>
<name>A0A841APA3_9MICO</name>
<reference evidence="1 2" key="1">
    <citation type="submission" date="2020-08" db="EMBL/GenBank/DDBJ databases">
        <title>Sequencing the genomes of 1000 actinobacteria strains.</title>
        <authorList>
            <person name="Klenk H.-P."/>
        </authorList>
    </citation>
    <scope>NUCLEOTIDE SEQUENCE [LARGE SCALE GENOMIC DNA]</scope>
    <source>
        <strain evidence="1 2">DSM 105784</strain>
    </source>
</reference>
<evidence type="ECO:0000313" key="1">
    <source>
        <dbReference type="EMBL" id="MBB5843385.1"/>
    </source>
</evidence>
<keyword evidence="2" id="KW-1185">Reference proteome</keyword>
<gene>
    <name evidence="1" type="ORF">HD599_001708</name>
</gene>